<name>A0ABU2CS38_9MICO</name>
<feature type="transmembrane region" description="Helical" evidence="1">
    <location>
        <begin position="53"/>
        <end position="74"/>
    </location>
</feature>
<dbReference type="EMBL" id="JAVDYE010000001">
    <property type="protein sequence ID" value="MDR7384148.1"/>
    <property type="molecule type" value="Genomic_DNA"/>
</dbReference>
<keyword evidence="1" id="KW-0472">Membrane</keyword>
<comment type="caution">
    <text evidence="2">The sequence shown here is derived from an EMBL/GenBank/DDBJ whole genome shotgun (WGS) entry which is preliminary data.</text>
</comment>
<feature type="transmembrane region" description="Helical" evidence="1">
    <location>
        <begin position="115"/>
        <end position="133"/>
    </location>
</feature>
<organism evidence="2 3">
    <name type="scientific">Promicromonospora iranensis</name>
    <dbReference type="NCBI Taxonomy" id="1105144"/>
    <lineage>
        <taxon>Bacteria</taxon>
        <taxon>Bacillati</taxon>
        <taxon>Actinomycetota</taxon>
        <taxon>Actinomycetes</taxon>
        <taxon>Micrococcales</taxon>
        <taxon>Promicromonosporaceae</taxon>
        <taxon>Promicromonospora</taxon>
    </lineage>
</organism>
<evidence type="ECO:0008006" key="4">
    <source>
        <dbReference type="Google" id="ProtNLM"/>
    </source>
</evidence>
<evidence type="ECO:0000256" key="1">
    <source>
        <dbReference type="SAM" id="Phobius"/>
    </source>
</evidence>
<gene>
    <name evidence="2" type="ORF">J2S48_003663</name>
</gene>
<feature type="transmembrane region" description="Helical" evidence="1">
    <location>
        <begin position="28"/>
        <end position="47"/>
    </location>
</feature>
<reference evidence="2 3" key="1">
    <citation type="submission" date="2023-07" db="EMBL/GenBank/DDBJ databases">
        <title>Sequencing the genomes of 1000 actinobacteria strains.</title>
        <authorList>
            <person name="Klenk H.-P."/>
        </authorList>
    </citation>
    <scope>NUCLEOTIDE SEQUENCE [LARGE SCALE GENOMIC DNA]</scope>
    <source>
        <strain evidence="2 3">DSM 45554</strain>
    </source>
</reference>
<accession>A0ABU2CS38</accession>
<evidence type="ECO:0000313" key="3">
    <source>
        <dbReference type="Proteomes" id="UP001183585"/>
    </source>
</evidence>
<sequence length="150" mass="15466">MTEQVPDAPGTPRGAAEKAVLRAALRDSMILVAALAVLGSLVGLLVAGVAGLWGGLIGAAIAAFFCGTTVWSMLYTVGKGATTMGAVVMGTWLGKMVVLVAVLLVLTRFDFYDRVVLFVVLLLGAVGSALLDYRAVQNGRVPYVEPGAEA</sequence>
<evidence type="ECO:0000313" key="2">
    <source>
        <dbReference type="EMBL" id="MDR7384148.1"/>
    </source>
</evidence>
<protein>
    <recommendedName>
        <fullName evidence="4">ATP synthase protein I</fullName>
    </recommendedName>
</protein>
<dbReference type="Proteomes" id="UP001183585">
    <property type="component" value="Unassembled WGS sequence"/>
</dbReference>
<proteinExistence type="predicted"/>
<dbReference type="RefSeq" id="WP_274996132.1">
    <property type="nucleotide sequence ID" value="NZ_JAJQQP010000011.1"/>
</dbReference>
<keyword evidence="1" id="KW-0812">Transmembrane</keyword>
<keyword evidence="1" id="KW-1133">Transmembrane helix</keyword>
<feature type="transmembrane region" description="Helical" evidence="1">
    <location>
        <begin position="86"/>
        <end position="109"/>
    </location>
</feature>
<keyword evidence="3" id="KW-1185">Reference proteome</keyword>